<dbReference type="InterPro" id="IPR002641">
    <property type="entry name" value="PNPLA_dom"/>
</dbReference>
<evidence type="ECO:0000313" key="5">
    <source>
        <dbReference type="EMBL" id="CUV27166.1"/>
    </source>
</evidence>
<feature type="short sequence motif" description="GXSXG" evidence="2">
    <location>
        <begin position="43"/>
        <end position="47"/>
    </location>
</feature>
<dbReference type="EMBL" id="LN899825">
    <property type="protein sequence ID" value="CUV33803.1"/>
    <property type="molecule type" value="Genomic_DNA"/>
</dbReference>
<keyword evidence="1 2" id="KW-0443">Lipid metabolism</keyword>
<dbReference type="InterPro" id="IPR016035">
    <property type="entry name" value="Acyl_Trfase/lysoPLipase"/>
</dbReference>
<keyword evidence="2" id="KW-0442">Lipid degradation</keyword>
<name>A0A0S4UYD5_RALSL</name>
<evidence type="ECO:0000259" key="3">
    <source>
        <dbReference type="PROSITE" id="PS51635"/>
    </source>
</evidence>
<proteinExistence type="predicted"/>
<dbReference type="PROSITE" id="PS51635">
    <property type="entry name" value="PNPLA"/>
    <property type="match status" value="1"/>
</dbReference>
<keyword evidence="2" id="KW-0378">Hydrolase</keyword>
<evidence type="ECO:0000256" key="1">
    <source>
        <dbReference type="ARBA" id="ARBA00023098"/>
    </source>
</evidence>
<dbReference type="GO" id="GO:0016042">
    <property type="term" value="P:lipid catabolic process"/>
    <property type="evidence" value="ECO:0007669"/>
    <property type="project" value="UniProtKB-UniRule"/>
</dbReference>
<evidence type="ECO:0000313" key="7">
    <source>
        <dbReference type="EMBL" id="CUV40493.1"/>
    </source>
</evidence>
<comment type="caution">
    <text evidence="2">Lacks conserved residue(s) required for the propagation of feature annotation.</text>
</comment>
<dbReference type="EMBL" id="LN899820">
    <property type="protein sequence ID" value="CUV56765.1"/>
    <property type="molecule type" value="Genomic_DNA"/>
</dbReference>
<evidence type="ECO:0000313" key="8">
    <source>
        <dbReference type="EMBL" id="CUV56765.1"/>
    </source>
</evidence>
<accession>A0A0S4UYD5</accession>
<feature type="domain" description="PNPLA" evidence="3">
    <location>
        <begin position="11"/>
        <end position="216"/>
    </location>
</feature>
<sequence length="299" mass="33056">MCMTLPAFDQMVFAGGGNRCWWQAGWWDTVQPGLGLRPRVIAGISAGASTACMLHAWNAADLMAYYAEALRGNTRNAHWGNLLRGERVFPHYGMYRAALLTVFGEGRLARLGQAPEIRVGLAHIPRWMGARTAVAAGLIAYNVEKHIRKTLHPTLGRRLGFRPEFVRAQDCATPDALADLLLQSASTPPFTPVLRRGGRPVLDGGMVDNVPVQALDPTPGDVLVLVTRLYPRPTYFRIDAPVEGGVQRRFYVQPSRKVPIASWDYTRPEAMRDAYLLGRHDGETFLRELPRGFAALIAA</sequence>
<protein>
    <recommendedName>
        <fullName evidence="3">PNPLA domain-containing protein</fullName>
    </recommendedName>
</protein>
<dbReference type="AlphaFoldDB" id="A0A0S4UYD5"/>
<feature type="active site" description="Proton acceptor" evidence="2">
    <location>
        <position position="203"/>
    </location>
</feature>
<feature type="active site" description="Nucleophile" evidence="2">
    <location>
        <position position="45"/>
    </location>
</feature>
<gene>
    <name evidence="4" type="ORF">RUN1744_v1_30019</name>
    <name evidence="5" type="ORF">RUN1985_v1_30081</name>
    <name evidence="8" type="ORF">RUN215_v1_970014</name>
    <name evidence="6" type="ORF">TD1301_v1_560010</name>
    <name evidence="7" type="ORF">TF3108_v1_500020</name>
</gene>
<dbReference type="EMBL" id="LN899826">
    <property type="protein sequence ID" value="CUV40493.1"/>
    <property type="molecule type" value="Genomic_DNA"/>
</dbReference>
<dbReference type="Pfam" id="PF01734">
    <property type="entry name" value="Patatin"/>
    <property type="match status" value="1"/>
</dbReference>
<evidence type="ECO:0000313" key="6">
    <source>
        <dbReference type="EMBL" id="CUV33803.1"/>
    </source>
</evidence>
<dbReference type="SUPFAM" id="SSF52151">
    <property type="entry name" value="FabD/lysophospholipase-like"/>
    <property type="match status" value="1"/>
</dbReference>
<organism evidence="5">
    <name type="scientific">Ralstonia solanacearum</name>
    <name type="common">Pseudomonas solanacearum</name>
    <dbReference type="NCBI Taxonomy" id="305"/>
    <lineage>
        <taxon>Bacteria</taxon>
        <taxon>Pseudomonadati</taxon>
        <taxon>Pseudomonadota</taxon>
        <taxon>Betaproteobacteria</taxon>
        <taxon>Burkholderiales</taxon>
        <taxon>Burkholderiaceae</taxon>
        <taxon>Ralstonia</taxon>
        <taxon>Ralstonia solanacearum species complex</taxon>
    </lineage>
</organism>
<feature type="short sequence motif" description="DGA/G" evidence="2">
    <location>
        <begin position="203"/>
        <end position="205"/>
    </location>
</feature>
<dbReference type="EMBL" id="LN899823">
    <property type="protein sequence ID" value="CUV21486.1"/>
    <property type="molecule type" value="Genomic_DNA"/>
</dbReference>
<dbReference type="GO" id="GO:0016787">
    <property type="term" value="F:hydrolase activity"/>
    <property type="evidence" value="ECO:0007669"/>
    <property type="project" value="UniProtKB-UniRule"/>
</dbReference>
<dbReference type="Gene3D" id="3.40.1090.10">
    <property type="entry name" value="Cytosolic phospholipase A2 catalytic domain"/>
    <property type="match status" value="1"/>
</dbReference>
<reference evidence="5" key="1">
    <citation type="submission" date="2015-10" db="EMBL/GenBank/DDBJ databases">
        <authorList>
            <person name="Gilbert D.G."/>
        </authorList>
    </citation>
    <scope>NUCLEOTIDE SEQUENCE</scope>
    <source>
        <strain evidence="5">Phyl III-seqv23</strain>
    </source>
</reference>
<evidence type="ECO:0000313" key="4">
    <source>
        <dbReference type="EMBL" id="CUV21486.1"/>
    </source>
</evidence>
<dbReference type="EMBL" id="LN899824">
    <property type="protein sequence ID" value="CUV27166.1"/>
    <property type="molecule type" value="Genomic_DNA"/>
</dbReference>
<evidence type="ECO:0000256" key="2">
    <source>
        <dbReference type="PROSITE-ProRule" id="PRU01161"/>
    </source>
</evidence>